<feature type="domain" description="SusD-like N-terminal" evidence="7">
    <location>
        <begin position="74"/>
        <end position="229"/>
    </location>
</feature>
<dbReference type="RefSeq" id="WP_200585887.1">
    <property type="nucleotide sequence ID" value="NZ_JAEHFY010000011.1"/>
</dbReference>
<dbReference type="Pfam" id="PF07980">
    <property type="entry name" value="SusD_RagB"/>
    <property type="match status" value="1"/>
</dbReference>
<evidence type="ECO:0000313" key="9">
    <source>
        <dbReference type="Proteomes" id="UP000660024"/>
    </source>
</evidence>
<dbReference type="SUPFAM" id="SSF48452">
    <property type="entry name" value="TPR-like"/>
    <property type="match status" value="1"/>
</dbReference>
<evidence type="ECO:0000313" key="8">
    <source>
        <dbReference type="EMBL" id="MBK0383073.1"/>
    </source>
</evidence>
<accession>A0ABS1BJK7</accession>
<dbReference type="EMBL" id="JAEHFY010000011">
    <property type="protein sequence ID" value="MBK0383073.1"/>
    <property type="molecule type" value="Genomic_DNA"/>
</dbReference>
<evidence type="ECO:0000259" key="7">
    <source>
        <dbReference type="Pfam" id="PF14322"/>
    </source>
</evidence>
<reference evidence="8 9" key="1">
    <citation type="submission" date="2020-12" db="EMBL/GenBank/DDBJ databases">
        <title>Bacterial novel species Pedobacter sp. SD-b isolated from soil.</title>
        <authorList>
            <person name="Jung H.-Y."/>
        </authorList>
    </citation>
    <scope>NUCLEOTIDE SEQUENCE [LARGE SCALE GENOMIC DNA]</scope>
    <source>
        <strain evidence="8 9">SD-b</strain>
    </source>
</reference>
<dbReference type="CDD" id="cd08977">
    <property type="entry name" value="SusD"/>
    <property type="match status" value="1"/>
</dbReference>
<dbReference type="InterPro" id="IPR012944">
    <property type="entry name" value="SusD_RagB_dom"/>
</dbReference>
<evidence type="ECO:0000256" key="1">
    <source>
        <dbReference type="ARBA" id="ARBA00004442"/>
    </source>
</evidence>
<keyword evidence="5" id="KW-0998">Cell outer membrane</keyword>
<dbReference type="Gene3D" id="1.25.40.390">
    <property type="match status" value="1"/>
</dbReference>
<evidence type="ECO:0000256" key="4">
    <source>
        <dbReference type="ARBA" id="ARBA00023136"/>
    </source>
</evidence>
<keyword evidence="4" id="KW-0472">Membrane</keyword>
<name>A0ABS1BJK7_9SPHI</name>
<dbReference type="Proteomes" id="UP000660024">
    <property type="component" value="Unassembled WGS sequence"/>
</dbReference>
<dbReference type="Pfam" id="PF14322">
    <property type="entry name" value="SusD-like_3"/>
    <property type="match status" value="1"/>
</dbReference>
<evidence type="ECO:0000259" key="6">
    <source>
        <dbReference type="Pfam" id="PF07980"/>
    </source>
</evidence>
<comment type="subcellular location">
    <subcellularLocation>
        <location evidence="1">Cell outer membrane</location>
    </subcellularLocation>
</comment>
<feature type="domain" description="RagB/SusD" evidence="6">
    <location>
        <begin position="304"/>
        <end position="570"/>
    </location>
</feature>
<comment type="similarity">
    <text evidence="2">Belongs to the SusD family.</text>
</comment>
<sequence length="570" mass="62959">MKIYLKTIFTAGLLTGLVSLDACKKYETQPLDILTDSIVYDSKDKNGTYLQQRVVSLYLGLPNGFNRIDGLPLDAATDDAVASSYNATIEDLAKSRITANSNPDNNWNDAYNTIRNANNYLANELVVPIDPLTKTFYKAEVRFIRAISYFELIKRYGGVPLIGDKIYDGTEVINIPRNTYDECVQYIVSECDAIAGFLRPNDYSSNGELTGSNIGRISVGAAMALKARVLLYAASPLNNPNNDLTRWANAASAAKAIITGLTNLKLYTVAAGNLPAFANQFVVRGNNYESILGYQTAPNVNLEKANAPIGYVFTNNSRGVVSPTQDLVDAFPALNGRPITDPASGYDPANPYANRDPRLAYTVFLNGDNWLGRPVEAFEGGLDNPTNIKGATRTGYYERKFLGDFANASSYSNQQRSFPIFRYAEVLLNYAEAINEAGTGTNQTEAFNQLAAIRARAGITKGTTAGYQYGLKTTMTQAEMRTAIRNERRIEMAFEEQRFWDIRRWKIADVVGNSTLHGIKITKTGTTTFTYQTVNVDKLNFDPTKNYLYAIPLNEITSNPALRNQQNPGY</sequence>
<organism evidence="8 9">
    <name type="scientific">Pedobacter segetis</name>
    <dbReference type="NCBI Taxonomy" id="2793069"/>
    <lineage>
        <taxon>Bacteria</taxon>
        <taxon>Pseudomonadati</taxon>
        <taxon>Bacteroidota</taxon>
        <taxon>Sphingobacteriia</taxon>
        <taxon>Sphingobacteriales</taxon>
        <taxon>Sphingobacteriaceae</taxon>
        <taxon>Pedobacter</taxon>
    </lineage>
</organism>
<evidence type="ECO:0000256" key="5">
    <source>
        <dbReference type="ARBA" id="ARBA00023237"/>
    </source>
</evidence>
<evidence type="ECO:0000256" key="3">
    <source>
        <dbReference type="ARBA" id="ARBA00022729"/>
    </source>
</evidence>
<protein>
    <submittedName>
        <fullName evidence="8">RagB/SusD family nutrient uptake outer membrane protein</fullName>
    </submittedName>
</protein>
<comment type="caution">
    <text evidence="8">The sequence shown here is derived from an EMBL/GenBank/DDBJ whole genome shotgun (WGS) entry which is preliminary data.</text>
</comment>
<dbReference type="InterPro" id="IPR011990">
    <property type="entry name" value="TPR-like_helical_dom_sf"/>
</dbReference>
<gene>
    <name evidence="8" type="ORF">I5M32_08890</name>
</gene>
<dbReference type="InterPro" id="IPR033985">
    <property type="entry name" value="SusD-like_N"/>
</dbReference>
<proteinExistence type="inferred from homology"/>
<keyword evidence="9" id="KW-1185">Reference proteome</keyword>
<keyword evidence="3" id="KW-0732">Signal</keyword>
<evidence type="ECO:0000256" key="2">
    <source>
        <dbReference type="ARBA" id="ARBA00006275"/>
    </source>
</evidence>